<evidence type="ECO:0000313" key="2">
    <source>
        <dbReference type="EMBL" id="KAJ8018712.1"/>
    </source>
</evidence>
<evidence type="ECO:0000256" key="1">
    <source>
        <dbReference type="SAM" id="MobiDB-lite"/>
    </source>
</evidence>
<sequence>MAVPYSSIQHTLDTSTSDSENTNESDREDVEDIFPYMFEPETDNSDSSSDEDDMALERDGDGRLKNLDWCHCGHRVVMPTARECKCCTEIPQVQNRMEEEGADCITTHPGFHGVCLDVWSLRTAYYGYRQQYGVNAREGNLPE</sequence>
<feature type="compositionally biased region" description="Polar residues" evidence="1">
    <location>
        <begin position="1"/>
        <end position="12"/>
    </location>
</feature>
<proteinExistence type="predicted"/>
<dbReference type="PANTHER" id="PTHR36981">
    <property type="entry name" value="ZGC:195170"/>
    <property type="match status" value="1"/>
</dbReference>
<accession>A0A9Q0Y9R7</accession>
<dbReference type="AlphaFoldDB" id="A0A9Q0Y9R7"/>
<feature type="compositionally biased region" description="Acidic residues" evidence="1">
    <location>
        <begin position="21"/>
        <end position="32"/>
    </location>
</feature>
<comment type="caution">
    <text evidence="2">The sequence shown here is derived from an EMBL/GenBank/DDBJ whole genome shotgun (WGS) entry which is preliminary data.</text>
</comment>
<dbReference type="OrthoDB" id="6130210at2759"/>
<dbReference type="EMBL" id="JAIZAY010000217">
    <property type="protein sequence ID" value="KAJ8018712.1"/>
    <property type="molecule type" value="Genomic_DNA"/>
</dbReference>
<evidence type="ECO:0000313" key="3">
    <source>
        <dbReference type="Proteomes" id="UP001152320"/>
    </source>
</evidence>
<keyword evidence="3" id="KW-1185">Reference proteome</keyword>
<feature type="region of interest" description="Disordered" evidence="1">
    <location>
        <begin position="1"/>
        <end position="58"/>
    </location>
</feature>
<dbReference type="Proteomes" id="UP001152320">
    <property type="component" value="Unassembled WGS sequence"/>
</dbReference>
<dbReference type="PANTHER" id="PTHR36981:SF1">
    <property type="entry name" value="P2X PURINORECEPTOR 7 INTRACELLULAR DOMAIN-CONTAINING PROTEIN"/>
    <property type="match status" value="1"/>
</dbReference>
<feature type="compositionally biased region" description="Acidic residues" evidence="1">
    <location>
        <begin position="40"/>
        <end position="54"/>
    </location>
</feature>
<gene>
    <name evidence="2" type="ORF">HOLleu_43145</name>
</gene>
<name>A0A9Q0Y9R7_HOLLE</name>
<organism evidence="2 3">
    <name type="scientific">Holothuria leucospilota</name>
    <name type="common">Black long sea cucumber</name>
    <name type="synonym">Mertensiothuria leucospilota</name>
    <dbReference type="NCBI Taxonomy" id="206669"/>
    <lineage>
        <taxon>Eukaryota</taxon>
        <taxon>Metazoa</taxon>
        <taxon>Echinodermata</taxon>
        <taxon>Eleutherozoa</taxon>
        <taxon>Echinozoa</taxon>
        <taxon>Holothuroidea</taxon>
        <taxon>Aspidochirotacea</taxon>
        <taxon>Aspidochirotida</taxon>
        <taxon>Holothuriidae</taxon>
        <taxon>Holothuria</taxon>
    </lineage>
</organism>
<reference evidence="2" key="1">
    <citation type="submission" date="2021-10" db="EMBL/GenBank/DDBJ databases">
        <title>Tropical sea cucumber genome reveals ecological adaptation and Cuvierian tubules defense mechanism.</title>
        <authorList>
            <person name="Chen T."/>
        </authorList>
    </citation>
    <scope>NUCLEOTIDE SEQUENCE</scope>
    <source>
        <strain evidence="2">Nanhai2018</strain>
        <tissue evidence="2">Muscle</tissue>
    </source>
</reference>
<protein>
    <submittedName>
        <fullName evidence="2">Uncharacterized protein</fullName>
    </submittedName>
</protein>